<dbReference type="EMBL" id="BK015113">
    <property type="protein sequence ID" value="DAD91435.1"/>
    <property type="molecule type" value="Genomic_DNA"/>
</dbReference>
<organism evidence="1">
    <name type="scientific">Siphoviridae sp. ct8hR1</name>
    <dbReference type="NCBI Taxonomy" id="2826172"/>
    <lineage>
        <taxon>Viruses</taxon>
        <taxon>Duplodnaviria</taxon>
        <taxon>Heunggongvirae</taxon>
        <taxon>Uroviricota</taxon>
        <taxon>Caudoviricetes</taxon>
    </lineage>
</organism>
<evidence type="ECO:0000313" key="1">
    <source>
        <dbReference type="EMBL" id="DAD91435.1"/>
    </source>
</evidence>
<accession>A0A8S5NBI8</accession>
<name>A0A8S5NBI8_9CAUD</name>
<reference evidence="1" key="1">
    <citation type="journal article" date="2021" name="Proc. Natl. Acad. Sci. U.S.A.">
        <title>A Catalog of Tens of Thousands of Viruses from Human Metagenomes Reveals Hidden Associations with Chronic Diseases.</title>
        <authorList>
            <person name="Tisza M.J."/>
            <person name="Buck C.B."/>
        </authorList>
    </citation>
    <scope>NUCLEOTIDE SEQUENCE</scope>
    <source>
        <strain evidence="1">Ct8hR1</strain>
    </source>
</reference>
<proteinExistence type="predicted"/>
<protein>
    <submittedName>
        <fullName evidence="1">Uncharacterized protein</fullName>
    </submittedName>
</protein>
<sequence length="61" mass="7060">MGKIFICKYLPGHLIPEKFDELEFDEFFKLIAMAEISREMMIRDLEEAVNHGVAAIFPDAE</sequence>